<keyword evidence="1" id="KW-0433">Leucine-rich repeat</keyword>
<organism evidence="3 4">
    <name type="scientific">Paramormyrops kingsleyae</name>
    <dbReference type="NCBI Taxonomy" id="1676925"/>
    <lineage>
        <taxon>Eukaryota</taxon>
        <taxon>Metazoa</taxon>
        <taxon>Chordata</taxon>
        <taxon>Craniata</taxon>
        <taxon>Vertebrata</taxon>
        <taxon>Euteleostomi</taxon>
        <taxon>Actinopterygii</taxon>
        <taxon>Neopterygii</taxon>
        <taxon>Teleostei</taxon>
        <taxon>Osteoglossocephala</taxon>
        <taxon>Osteoglossomorpha</taxon>
        <taxon>Osteoglossiformes</taxon>
        <taxon>Mormyridae</taxon>
        <taxon>Paramormyrops</taxon>
    </lineage>
</organism>
<dbReference type="AlphaFoldDB" id="A0A3B3S6D1"/>
<keyword evidence="4" id="KW-1185">Reference proteome</keyword>
<reference evidence="3" key="1">
    <citation type="submission" date="2025-08" db="UniProtKB">
        <authorList>
            <consortium name="Ensembl"/>
        </authorList>
    </citation>
    <scope>IDENTIFICATION</scope>
</reference>
<evidence type="ECO:0008006" key="5">
    <source>
        <dbReference type="Google" id="ProtNLM"/>
    </source>
</evidence>
<evidence type="ECO:0000313" key="3">
    <source>
        <dbReference type="Ensembl" id="ENSPKIP00000026329.1"/>
    </source>
</evidence>
<dbReference type="InterPro" id="IPR051261">
    <property type="entry name" value="NLR"/>
</dbReference>
<reference evidence="3" key="2">
    <citation type="submission" date="2025-09" db="UniProtKB">
        <authorList>
            <consortium name="Ensembl"/>
        </authorList>
    </citation>
    <scope>IDENTIFICATION</scope>
</reference>
<dbReference type="Gene3D" id="3.80.10.10">
    <property type="entry name" value="Ribonuclease Inhibitor"/>
    <property type="match status" value="1"/>
</dbReference>
<keyword evidence="2" id="KW-0677">Repeat</keyword>
<dbReference type="SUPFAM" id="SSF52047">
    <property type="entry name" value="RNI-like"/>
    <property type="match status" value="1"/>
</dbReference>
<sequence>VQRYLNSGSLSAEDLSPAQYSALAFVLLMSDEDCDLTEECCAVLTSVLRSNSSLLRELDLSDNDLQDSGVKLLSAGLGDSHCKLEILRSVLLGIPHCKLGRLWSVLLGIPHCKLGILRSVLSVWDCGLVCLSAGRMKGVCGAHDIFAGGQRSKS</sequence>
<accession>A0A3B3S6D1</accession>
<proteinExistence type="predicted"/>
<dbReference type="SMART" id="SM00368">
    <property type="entry name" value="LRR_RI"/>
    <property type="match status" value="1"/>
</dbReference>
<dbReference type="InterPro" id="IPR001611">
    <property type="entry name" value="Leu-rich_rpt"/>
</dbReference>
<protein>
    <recommendedName>
        <fullName evidence="5">NACHT LRR and PYD domain-containing protein</fullName>
    </recommendedName>
</protein>
<dbReference type="Proteomes" id="UP000261540">
    <property type="component" value="Unplaced"/>
</dbReference>
<name>A0A3B3S6D1_9TELE</name>
<dbReference type="Pfam" id="PF13516">
    <property type="entry name" value="LRR_6"/>
    <property type="match status" value="1"/>
</dbReference>
<dbReference type="InterPro" id="IPR032675">
    <property type="entry name" value="LRR_dom_sf"/>
</dbReference>
<evidence type="ECO:0000256" key="1">
    <source>
        <dbReference type="ARBA" id="ARBA00022614"/>
    </source>
</evidence>
<dbReference type="GeneTree" id="ENSGT01130000278670"/>
<evidence type="ECO:0000313" key="4">
    <source>
        <dbReference type="Proteomes" id="UP000261540"/>
    </source>
</evidence>
<dbReference type="PANTHER" id="PTHR24106">
    <property type="entry name" value="NACHT, LRR AND CARD DOMAINS-CONTAINING"/>
    <property type="match status" value="1"/>
</dbReference>
<dbReference type="Ensembl" id="ENSPKIT00000007083.1">
    <property type="protein sequence ID" value="ENSPKIP00000026329.1"/>
    <property type="gene ID" value="ENSPKIG00000008859.1"/>
</dbReference>
<evidence type="ECO:0000256" key="2">
    <source>
        <dbReference type="ARBA" id="ARBA00022737"/>
    </source>
</evidence>